<feature type="transmembrane region" description="Helical" evidence="3">
    <location>
        <begin position="55"/>
        <end position="75"/>
    </location>
</feature>
<dbReference type="GO" id="GO:0016780">
    <property type="term" value="F:phosphotransferase activity, for other substituted phosphate groups"/>
    <property type="evidence" value="ECO:0007669"/>
    <property type="project" value="InterPro"/>
</dbReference>
<name>A0A2N7PPT6_9BACT</name>
<evidence type="ECO:0000313" key="5">
    <source>
        <dbReference type="Proteomes" id="UP000235460"/>
    </source>
</evidence>
<dbReference type="Proteomes" id="UP000235460">
    <property type="component" value="Unassembled WGS sequence"/>
</dbReference>
<dbReference type="GO" id="GO:0016020">
    <property type="term" value="C:membrane"/>
    <property type="evidence" value="ECO:0007669"/>
    <property type="project" value="InterPro"/>
</dbReference>
<comment type="similarity">
    <text evidence="2">Belongs to the CDP-alcohol phosphatidyltransferase class-I family.</text>
</comment>
<keyword evidence="3" id="KW-0472">Membrane</keyword>
<sequence>MAKLAFNETVKNISQPLLLPIVKILAYFGVHPNVITITCFIGFLISSIFIAYGELLLGGVFLFLFAPFDAIDGLLARYSKKVTSFGAFLDSVLDRYGEIFLFLAFTYYFLTQNSLSGVILSFLAITGSLMVSYTRARAEGVGFDCKVGFLTRFERITLLIIALIFDVCLPLLVFIAIFTHITAFQRIMHVYKLYKTGG</sequence>
<reference evidence="4 5" key="1">
    <citation type="submission" date="2018-01" db="EMBL/GenBank/DDBJ databases">
        <title>Metagenomic assembled genomes from two thermal pools in the Uzon Caldera, Kamchatka, Russia.</title>
        <authorList>
            <person name="Wilkins L."/>
            <person name="Ettinger C."/>
        </authorList>
    </citation>
    <scope>NUCLEOTIDE SEQUENCE [LARGE SCALE GENOMIC DNA]</scope>
    <source>
        <strain evidence="4">ZAV-08</strain>
    </source>
</reference>
<accession>A0A2N7PPT6</accession>
<evidence type="ECO:0000256" key="2">
    <source>
        <dbReference type="RuleBase" id="RU003750"/>
    </source>
</evidence>
<evidence type="ECO:0000256" key="3">
    <source>
        <dbReference type="SAM" id="Phobius"/>
    </source>
</evidence>
<feature type="transmembrane region" description="Helical" evidence="3">
    <location>
        <begin position="156"/>
        <end position="178"/>
    </location>
</feature>
<dbReference type="PROSITE" id="PS00379">
    <property type="entry name" value="CDP_ALCOHOL_P_TRANSF"/>
    <property type="match status" value="1"/>
</dbReference>
<evidence type="ECO:0000313" key="4">
    <source>
        <dbReference type="EMBL" id="PMP68430.1"/>
    </source>
</evidence>
<dbReference type="AlphaFoldDB" id="A0A2N7PPT6"/>
<feature type="transmembrane region" description="Helical" evidence="3">
    <location>
        <begin position="87"/>
        <end position="109"/>
    </location>
</feature>
<feature type="transmembrane region" description="Helical" evidence="3">
    <location>
        <begin position="115"/>
        <end position="136"/>
    </location>
</feature>
<dbReference type="Pfam" id="PF01066">
    <property type="entry name" value="CDP-OH_P_transf"/>
    <property type="match status" value="1"/>
</dbReference>
<organism evidence="4 5">
    <name type="scientific">Thermodesulfobacterium geofontis</name>
    <dbReference type="NCBI Taxonomy" id="1295609"/>
    <lineage>
        <taxon>Bacteria</taxon>
        <taxon>Pseudomonadati</taxon>
        <taxon>Thermodesulfobacteriota</taxon>
        <taxon>Thermodesulfobacteria</taxon>
        <taxon>Thermodesulfobacteriales</taxon>
        <taxon>Thermodesulfobacteriaceae</taxon>
        <taxon>Thermodesulfobacterium</taxon>
    </lineage>
</organism>
<keyword evidence="3" id="KW-1133">Transmembrane helix</keyword>
<dbReference type="InterPro" id="IPR043130">
    <property type="entry name" value="CDP-OH_PTrfase_TM_dom"/>
</dbReference>
<proteinExistence type="inferred from homology"/>
<keyword evidence="3" id="KW-0812">Transmembrane</keyword>
<evidence type="ECO:0000256" key="1">
    <source>
        <dbReference type="ARBA" id="ARBA00022679"/>
    </source>
</evidence>
<feature type="transmembrane region" description="Helical" evidence="3">
    <location>
        <begin position="24"/>
        <end position="49"/>
    </location>
</feature>
<dbReference type="InterPro" id="IPR048254">
    <property type="entry name" value="CDP_ALCOHOL_P_TRANSF_CS"/>
</dbReference>
<dbReference type="EMBL" id="PNIK01000022">
    <property type="protein sequence ID" value="PMP68430.1"/>
    <property type="molecule type" value="Genomic_DNA"/>
</dbReference>
<gene>
    <name evidence="4" type="ORF">C0190_01565</name>
</gene>
<dbReference type="InterPro" id="IPR000462">
    <property type="entry name" value="CDP-OH_P_trans"/>
</dbReference>
<comment type="caution">
    <text evidence="4">The sequence shown here is derived from an EMBL/GenBank/DDBJ whole genome shotgun (WGS) entry which is preliminary data.</text>
</comment>
<protein>
    <submittedName>
        <fullName evidence="4">CDP-alcohol phosphatidyltransferase family protein</fullName>
    </submittedName>
</protein>
<dbReference type="GO" id="GO:0008654">
    <property type="term" value="P:phospholipid biosynthetic process"/>
    <property type="evidence" value="ECO:0007669"/>
    <property type="project" value="InterPro"/>
</dbReference>
<dbReference type="Gene3D" id="1.20.120.1760">
    <property type="match status" value="1"/>
</dbReference>
<keyword evidence="1 2" id="KW-0808">Transferase</keyword>